<dbReference type="PROSITE" id="PS51061">
    <property type="entry name" value="R3H"/>
    <property type="match status" value="1"/>
</dbReference>
<feature type="domain" description="R3H" evidence="7">
    <location>
        <begin position="140"/>
        <end position="206"/>
    </location>
</feature>
<dbReference type="InterPro" id="IPR038247">
    <property type="entry name" value="Jag_N_dom_sf"/>
</dbReference>
<gene>
    <name evidence="6" type="primary">khpB</name>
    <name evidence="6" type="synonym">eloR</name>
    <name evidence="8" type="ORF">JIR001_31960</name>
</gene>
<dbReference type="InterPro" id="IPR015946">
    <property type="entry name" value="KH_dom-like_a/b"/>
</dbReference>
<evidence type="ECO:0000256" key="3">
    <source>
        <dbReference type="ARBA" id="ARBA00022960"/>
    </source>
</evidence>
<dbReference type="EMBL" id="AP024601">
    <property type="protein sequence ID" value="BCU83413.1"/>
    <property type="molecule type" value="Genomic_DNA"/>
</dbReference>
<proteinExistence type="inferred from homology"/>
<dbReference type="Pfam" id="PF01424">
    <property type="entry name" value="R3H"/>
    <property type="match status" value="1"/>
</dbReference>
<dbReference type="SUPFAM" id="SSF82708">
    <property type="entry name" value="R3H domain"/>
    <property type="match status" value="1"/>
</dbReference>
<evidence type="ECO:0000256" key="4">
    <source>
        <dbReference type="ARBA" id="ARBA00023186"/>
    </source>
</evidence>
<dbReference type="InterPro" id="IPR039247">
    <property type="entry name" value="KhpB"/>
</dbReference>
<dbReference type="Gene3D" id="3.30.30.80">
    <property type="entry name" value="probable RNA-binding protein from clostridium symbiosum atcc 14940"/>
    <property type="match status" value="1"/>
</dbReference>
<evidence type="ECO:0000313" key="8">
    <source>
        <dbReference type="EMBL" id="BCU83413.1"/>
    </source>
</evidence>
<evidence type="ECO:0000256" key="6">
    <source>
        <dbReference type="HAMAP-Rule" id="MF_00867"/>
    </source>
</evidence>
<keyword evidence="3 6" id="KW-0133">Cell shape</keyword>
<protein>
    <recommendedName>
        <fullName evidence="6">RNA-binding protein KhpB</fullName>
    </recommendedName>
    <alternativeName>
        <fullName evidence="6">RNA-binding protein EloR</fullName>
    </alternativeName>
</protein>
<dbReference type="GO" id="GO:0008360">
    <property type="term" value="P:regulation of cell shape"/>
    <property type="evidence" value="ECO:0007669"/>
    <property type="project" value="UniProtKB-KW"/>
</dbReference>
<accession>A0A8D5UIN5</accession>
<keyword evidence="4 6" id="KW-0143">Chaperone</keyword>
<dbReference type="RefSeq" id="WP_212773630.1">
    <property type="nucleotide sequence ID" value="NZ_AP024601.1"/>
</dbReference>
<sequence length="208" mass="23384">MKKVIVTAKTVEAAIEEALRQLNTSRDKIRVTVLEEPSRGFFGLFGVRPAKVEAEFVTTPVDDAVQFLENVLATMGVSATLEVRTDSRPVVIDIRGDDLGMVIGRHGQTLDALQYLVNIVANRHHSGYTRIQLDAQGYRKRREESLQHLADRIAKQVLRTGKAVALEPMTPMERKVIHTHIQKYDRLTTYSEGEEPRRRVVVALATKA</sequence>
<dbReference type="KEGG" id="pabs:JIR001_31960"/>
<comment type="subcellular location">
    <subcellularLocation>
        <location evidence="6">Cytoplasm</location>
    </subcellularLocation>
</comment>
<reference evidence="8" key="1">
    <citation type="journal article" date="2013" name="Int. J. Syst. Evol. Microbiol.">
        <title>Polycladomyces abyssicola gen. nov., sp. nov., a thermophilic filamentous bacterium isolated from hemipelagic sediment.</title>
        <authorList>
            <person name="Tsubouchi T."/>
            <person name="Shimane Y."/>
            <person name="Mori K."/>
            <person name="Usui K."/>
            <person name="Hiraki T."/>
            <person name="Tame A."/>
            <person name="Uematsu K."/>
            <person name="Maruyama T."/>
            <person name="Hatada Y."/>
        </authorList>
    </citation>
    <scope>NUCLEOTIDE SEQUENCE</scope>
    <source>
        <strain evidence="8">JIR-001</strain>
    </source>
</reference>
<evidence type="ECO:0000256" key="2">
    <source>
        <dbReference type="ARBA" id="ARBA00022884"/>
    </source>
</evidence>
<feature type="region of interest" description="Jag_N domain" evidence="6">
    <location>
        <begin position="5"/>
        <end position="55"/>
    </location>
</feature>
<dbReference type="HAMAP" id="MF_00867">
    <property type="entry name" value="KhpB"/>
    <property type="match status" value="1"/>
</dbReference>
<comment type="similarity">
    <text evidence="6">Belongs to the KhpB RNA-binding protein family.</text>
</comment>
<name>A0A8D5UIN5_9BACL</name>
<dbReference type="GO" id="GO:0071555">
    <property type="term" value="P:cell wall organization"/>
    <property type="evidence" value="ECO:0007669"/>
    <property type="project" value="UniProtKB-KW"/>
</dbReference>
<keyword evidence="5 6" id="KW-0961">Cell wall biogenesis/degradation</keyword>
<dbReference type="InterPro" id="IPR001374">
    <property type="entry name" value="R3H_dom"/>
</dbReference>
<dbReference type="SMART" id="SM01245">
    <property type="entry name" value="Jag_N"/>
    <property type="match status" value="1"/>
</dbReference>
<organism evidence="8 9">
    <name type="scientific">Polycladomyces abyssicola</name>
    <dbReference type="NCBI Taxonomy" id="1125966"/>
    <lineage>
        <taxon>Bacteria</taxon>
        <taxon>Bacillati</taxon>
        <taxon>Bacillota</taxon>
        <taxon>Bacilli</taxon>
        <taxon>Bacillales</taxon>
        <taxon>Thermoactinomycetaceae</taxon>
        <taxon>Polycladomyces</taxon>
    </lineage>
</organism>
<keyword evidence="9" id="KW-1185">Reference proteome</keyword>
<dbReference type="CDD" id="cd02644">
    <property type="entry name" value="R3H_jag"/>
    <property type="match status" value="1"/>
</dbReference>
<comment type="subunit">
    <text evidence="6">Forms a complex with KhpA.</text>
</comment>
<evidence type="ECO:0000313" key="9">
    <source>
        <dbReference type="Proteomes" id="UP000677436"/>
    </source>
</evidence>
<reference evidence="8" key="2">
    <citation type="journal article" date="2021" name="Microbiol. Resour. Announc.">
        <title>Complete Genome Sequence of Polycladomyces abyssicola JIR-001T, Isolated from Hemipelagic Sediment in Deep Seawater.</title>
        <authorList>
            <person name="Tsubouchi T."/>
            <person name="Kaneko Y."/>
        </authorList>
    </citation>
    <scope>NUCLEOTIDE SEQUENCE</scope>
    <source>
        <strain evidence="8">JIR-001</strain>
    </source>
</reference>
<keyword evidence="8" id="KW-0238">DNA-binding</keyword>
<comment type="function">
    <text evidence="6">A probable RNA chaperone. Forms a complex with KhpA which binds to cellular RNA and controls its expression. Plays a role in peptidoglycan (PG) homeostasis and cell length regulation.</text>
</comment>
<dbReference type="InterPro" id="IPR009019">
    <property type="entry name" value="KH_sf_prok-type"/>
</dbReference>
<evidence type="ECO:0000256" key="1">
    <source>
        <dbReference type="ARBA" id="ARBA00022490"/>
    </source>
</evidence>
<dbReference type="SMART" id="SM00393">
    <property type="entry name" value="R3H"/>
    <property type="match status" value="1"/>
</dbReference>
<dbReference type="Pfam" id="PF14804">
    <property type="entry name" value="Jag_N"/>
    <property type="match status" value="1"/>
</dbReference>
<dbReference type="Gene3D" id="3.30.1370.50">
    <property type="entry name" value="R3H-like domain"/>
    <property type="match status" value="1"/>
</dbReference>
<evidence type="ECO:0000259" key="7">
    <source>
        <dbReference type="PROSITE" id="PS51061"/>
    </source>
</evidence>
<dbReference type="PANTHER" id="PTHR35800:SF1">
    <property type="entry name" value="RNA-BINDING PROTEIN KHPB"/>
    <property type="match status" value="1"/>
</dbReference>
<dbReference type="GO" id="GO:0009252">
    <property type="term" value="P:peptidoglycan biosynthetic process"/>
    <property type="evidence" value="ECO:0007669"/>
    <property type="project" value="UniProtKB-UniRule"/>
</dbReference>
<dbReference type="InterPro" id="IPR034079">
    <property type="entry name" value="R3H_KhpB"/>
</dbReference>
<dbReference type="SUPFAM" id="SSF54814">
    <property type="entry name" value="Prokaryotic type KH domain (KH-domain type II)"/>
    <property type="match status" value="1"/>
</dbReference>
<dbReference type="GO" id="GO:0003723">
    <property type="term" value="F:RNA binding"/>
    <property type="evidence" value="ECO:0007669"/>
    <property type="project" value="UniProtKB-UniRule"/>
</dbReference>
<dbReference type="InterPro" id="IPR032782">
    <property type="entry name" value="KhpB_N"/>
</dbReference>
<dbReference type="Proteomes" id="UP000677436">
    <property type="component" value="Chromosome"/>
</dbReference>
<keyword evidence="2 6" id="KW-0694">RNA-binding</keyword>
<evidence type="ECO:0000256" key="5">
    <source>
        <dbReference type="ARBA" id="ARBA00023316"/>
    </source>
</evidence>
<dbReference type="PANTHER" id="PTHR35800">
    <property type="entry name" value="PROTEIN JAG"/>
    <property type="match status" value="1"/>
</dbReference>
<dbReference type="GO" id="GO:0005737">
    <property type="term" value="C:cytoplasm"/>
    <property type="evidence" value="ECO:0007669"/>
    <property type="project" value="UniProtKB-SubCell"/>
</dbReference>
<dbReference type="InterPro" id="IPR038008">
    <property type="entry name" value="Jag_KH"/>
</dbReference>
<dbReference type="AlphaFoldDB" id="A0A8D5UIN5"/>
<comment type="domain">
    <text evidence="6">Has an N-terminal Jag-N domain and 2 RNA-binding domains (KH and R3H).</text>
</comment>
<dbReference type="NCBIfam" id="NF041568">
    <property type="entry name" value="Jag_EloR"/>
    <property type="match status" value="1"/>
</dbReference>
<dbReference type="InterPro" id="IPR036867">
    <property type="entry name" value="R3H_dom_sf"/>
</dbReference>
<dbReference type="GO" id="GO:0003677">
    <property type="term" value="F:DNA binding"/>
    <property type="evidence" value="ECO:0007669"/>
    <property type="project" value="UniProtKB-KW"/>
</dbReference>
<keyword evidence="1 6" id="KW-0963">Cytoplasm</keyword>
<dbReference type="Gene3D" id="3.30.300.20">
    <property type="match status" value="1"/>
</dbReference>
<dbReference type="CDD" id="cd02414">
    <property type="entry name" value="KH-II_Jag"/>
    <property type="match status" value="1"/>
</dbReference>
<dbReference type="Pfam" id="PF13083">
    <property type="entry name" value="KH_KhpA-B"/>
    <property type="match status" value="1"/>
</dbReference>